<gene>
    <name evidence="17" type="primary">queH</name>
    <name evidence="18" type="ORF">Dform_00950</name>
</gene>
<keyword evidence="14 17" id="KW-0676">Redox-active center</keyword>
<feature type="binding site" evidence="17">
    <location>
        <position position="10"/>
    </location>
    <ligand>
        <name>[4Fe-4S] cluster</name>
        <dbReference type="ChEBI" id="CHEBI:49883"/>
    </ligand>
</feature>
<evidence type="ECO:0000256" key="7">
    <source>
        <dbReference type="ARBA" id="ARBA00022694"/>
    </source>
</evidence>
<evidence type="ECO:0000313" key="18">
    <source>
        <dbReference type="EMBL" id="APV44291.1"/>
    </source>
</evidence>
<feature type="binding site" evidence="17">
    <location>
        <position position="85"/>
    </location>
    <ligand>
        <name>[4Fe-4S] cluster</name>
        <dbReference type="ChEBI" id="CHEBI:49883"/>
    </ligand>
</feature>
<feature type="binding site" evidence="17">
    <location>
        <position position="88"/>
    </location>
    <ligand>
        <name>[4Fe-4S] cluster</name>
        <dbReference type="ChEBI" id="CHEBI:49883"/>
    </ligand>
</feature>
<evidence type="ECO:0000256" key="15">
    <source>
        <dbReference type="ARBA" id="ARBA00031446"/>
    </source>
</evidence>
<comment type="pathway">
    <text evidence="2 17">tRNA modification; tRNA-queuosine biosynthesis.</text>
</comment>
<reference evidence="19" key="1">
    <citation type="submission" date="2016-11" db="EMBL/GenBank/DDBJ databases">
        <title>Dehalogenimonas formicexedens sp. nov., a chlorinated alkane respiring bacterium isolated from contaminated groundwater.</title>
        <authorList>
            <person name="Key T.A."/>
            <person name="Bowman K.S."/>
            <person name="Lee I."/>
            <person name="Chun J."/>
            <person name="Albuquerque L."/>
            <person name="da Costa M.S."/>
            <person name="Rainey F.A."/>
            <person name="Moe W.M."/>
        </authorList>
    </citation>
    <scope>NUCLEOTIDE SEQUENCE [LARGE SCALE GENOMIC DNA]</scope>
    <source>
        <strain evidence="19">NSZ-14</strain>
    </source>
</reference>
<keyword evidence="13 17" id="KW-1015">Disulfide bond</keyword>
<dbReference type="EC" id="1.17.99.6" evidence="4 17"/>
<keyword evidence="12 17" id="KW-0411">Iron-sulfur</keyword>
<dbReference type="EMBL" id="CP018258">
    <property type="protein sequence ID" value="APV44291.1"/>
    <property type="molecule type" value="Genomic_DNA"/>
</dbReference>
<evidence type="ECO:0000256" key="8">
    <source>
        <dbReference type="ARBA" id="ARBA00022723"/>
    </source>
</evidence>
<comment type="function">
    <text evidence="1 17">Catalyzes the conversion of epoxyqueuosine (oQ) to queuosine (Q), which is a hypermodified base found in the wobble positions of tRNA(Asp), tRNA(Asn), tRNA(His) and tRNA(Tyr).</text>
</comment>
<evidence type="ECO:0000256" key="3">
    <source>
        <dbReference type="ARBA" id="ARBA00008207"/>
    </source>
</evidence>
<proteinExistence type="inferred from homology"/>
<evidence type="ECO:0000313" key="19">
    <source>
        <dbReference type="Proteomes" id="UP000185934"/>
    </source>
</evidence>
<evidence type="ECO:0000256" key="13">
    <source>
        <dbReference type="ARBA" id="ARBA00023157"/>
    </source>
</evidence>
<dbReference type="OrthoDB" id="9801033at2"/>
<dbReference type="GO" id="GO:0052693">
    <property type="term" value="F:epoxyqueuosine reductase activity"/>
    <property type="evidence" value="ECO:0007669"/>
    <property type="project" value="UniProtKB-UniRule"/>
</dbReference>
<evidence type="ECO:0000256" key="16">
    <source>
        <dbReference type="ARBA" id="ARBA00047415"/>
    </source>
</evidence>
<dbReference type="Pfam" id="PF02677">
    <property type="entry name" value="QueH"/>
    <property type="match status" value="1"/>
</dbReference>
<dbReference type="Gene3D" id="3.40.50.620">
    <property type="entry name" value="HUPs"/>
    <property type="match status" value="1"/>
</dbReference>
<keyword evidence="8 17" id="KW-0479">Metal-binding</keyword>
<dbReference type="GO" id="GO:0051539">
    <property type="term" value="F:4 iron, 4 sulfur cluster binding"/>
    <property type="evidence" value="ECO:0007669"/>
    <property type="project" value="UniProtKB-UniRule"/>
</dbReference>
<dbReference type="InterPro" id="IPR014729">
    <property type="entry name" value="Rossmann-like_a/b/a_fold"/>
</dbReference>
<accession>A0A1P8F737</accession>
<keyword evidence="11 17" id="KW-0408">Iron</keyword>
<evidence type="ECO:0000256" key="2">
    <source>
        <dbReference type="ARBA" id="ARBA00004691"/>
    </source>
</evidence>
<evidence type="ECO:0000256" key="5">
    <source>
        <dbReference type="ARBA" id="ARBA00016895"/>
    </source>
</evidence>
<evidence type="ECO:0000256" key="10">
    <source>
        <dbReference type="ARBA" id="ARBA00023002"/>
    </source>
</evidence>
<dbReference type="UniPathway" id="UPA00392"/>
<evidence type="ECO:0000256" key="4">
    <source>
        <dbReference type="ARBA" id="ARBA00012622"/>
    </source>
</evidence>
<dbReference type="HAMAP" id="MF_02089">
    <property type="entry name" value="QueH"/>
    <property type="match status" value="1"/>
</dbReference>
<dbReference type="KEGG" id="dfo:Dform_00950"/>
<keyword evidence="7 17" id="KW-0819">tRNA processing</keyword>
<dbReference type="AlphaFoldDB" id="A0A1P8F737"/>
<dbReference type="PANTHER" id="PTHR36701">
    <property type="entry name" value="EPOXYQUEUOSINE REDUCTASE QUEH"/>
    <property type="match status" value="1"/>
</dbReference>
<feature type="disulfide bond" description="Redox-active" evidence="17">
    <location>
        <begin position="165"/>
        <end position="167"/>
    </location>
</feature>
<evidence type="ECO:0000256" key="6">
    <source>
        <dbReference type="ARBA" id="ARBA00022485"/>
    </source>
</evidence>
<name>A0A1P8F737_9CHLR</name>
<dbReference type="RefSeq" id="WP_076003990.1">
    <property type="nucleotide sequence ID" value="NZ_CP018258.1"/>
</dbReference>
<keyword evidence="6 17" id="KW-0004">4Fe-4S</keyword>
<dbReference type="STRING" id="1839801.Dform_00950"/>
<dbReference type="PANTHER" id="PTHR36701:SF1">
    <property type="entry name" value="EPOXYQUEUOSINE REDUCTASE QUEH"/>
    <property type="match status" value="1"/>
</dbReference>
<dbReference type="GO" id="GO:0008616">
    <property type="term" value="P:tRNA queuosine(34) biosynthetic process"/>
    <property type="evidence" value="ECO:0007669"/>
    <property type="project" value="UniProtKB-UniRule"/>
</dbReference>
<evidence type="ECO:0000256" key="9">
    <source>
        <dbReference type="ARBA" id="ARBA00022785"/>
    </source>
</evidence>
<evidence type="ECO:0000256" key="11">
    <source>
        <dbReference type="ARBA" id="ARBA00023004"/>
    </source>
</evidence>
<evidence type="ECO:0000256" key="17">
    <source>
        <dbReference type="HAMAP-Rule" id="MF_02089"/>
    </source>
</evidence>
<comment type="similarity">
    <text evidence="3 17">Belongs to the QueH family.</text>
</comment>
<dbReference type="Proteomes" id="UP000185934">
    <property type="component" value="Chromosome"/>
</dbReference>
<keyword evidence="10 17" id="KW-0560">Oxidoreductase</keyword>
<sequence>MTPKLLVHCCCVHCSAYTLNYWREQGFGVTAFWYNPNIHPFLEHQRRLEALKSLVAREGISVELEPGYDLDKYFVAAAGKNENRCRECYRLRLGKVASYAAEHGFDAFTSSLLISPQQKHDQIIEIARSVELISGVVFEYADLRKRYSDSRRLTKPLDLYRQQYCGCLYSEWERYRDESTTPKGIEV</sequence>
<evidence type="ECO:0000256" key="12">
    <source>
        <dbReference type="ARBA" id="ARBA00023014"/>
    </source>
</evidence>
<dbReference type="InterPro" id="IPR003828">
    <property type="entry name" value="QueH"/>
</dbReference>
<protein>
    <recommendedName>
        <fullName evidence="5 17">Epoxyqueuosine reductase QueH</fullName>
        <ecNumber evidence="4 17">1.17.99.6</ecNumber>
    </recommendedName>
    <alternativeName>
        <fullName evidence="15 17">Queuosine biosynthesis protein QueH</fullName>
    </alternativeName>
</protein>
<keyword evidence="9 17" id="KW-0671">Queuosine biosynthesis</keyword>
<comment type="catalytic activity">
    <reaction evidence="16 17">
        <text>epoxyqueuosine(34) in tRNA + AH2 = queuosine(34) in tRNA + A + H2O</text>
        <dbReference type="Rhea" id="RHEA:32159"/>
        <dbReference type="Rhea" id="RHEA-COMP:18571"/>
        <dbReference type="Rhea" id="RHEA-COMP:18582"/>
        <dbReference type="ChEBI" id="CHEBI:13193"/>
        <dbReference type="ChEBI" id="CHEBI:15377"/>
        <dbReference type="ChEBI" id="CHEBI:17499"/>
        <dbReference type="ChEBI" id="CHEBI:194431"/>
        <dbReference type="ChEBI" id="CHEBI:194443"/>
        <dbReference type="EC" id="1.17.99.6"/>
    </reaction>
</comment>
<dbReference type="GO" id="GO:0046872">
    <property type="term" value="F:metal ion binding"/>
    <property type="evidence" value="ECO:0007669"/>
    <property type="project" value="UniProtKB-KW"/>
</dbReference>
<organism evidence="18 19">
    <name type="scientific">Dehalogenimonas formicexedens</name>
    <dbReference type="NCBI Taxonomy" id="1839801"/>
    <lineage>
        <taxon>Bacteria</taxon>
        <taxon>Bacillati</taxon>
        <taxon>Chloroflexota</taxon>
        <taxon>Dehalococcoidia</taxon>
        <taxon>Dehalococcoidales</taxon>
        <taxon>Dehalococcoidaceae</taxon>
        <taxon>Dehalogenimonas</taxon>
    </lineage>
</organism>
<feature type="binding site" evidence="17">
    <location>
        <position position="11"/>
    </location>
    <ligand>
        <name>[4Fe-4S] cluster</name>
        <dbReference type="ChEBI" id="CHEBI:49883"/>
    </ligand>
</feature>
<evidence type="ECO:0000256" key="14">
    <source>
        <dbReference type="ARBA" id="ARBA00023284"/>
    </source>
</evidence>
<evidence type="ECO:0000256" key="1">
    <source>
        <dbReference type="ARBA" id="ARBA00002268"/>
    </source>
</evidence>
<keyword evidence="19" id="KW-1185">Reference proteome</keyword>